<proteinExistence type="predicted"/>
<name>A0A812L967_9DINO</name>
<protein>
    <submittedName>
        <fullName evidence="2">Uncharacterized protein</fullName>
    </submittedName>
</protein>
<evidence type="ECO:0000256" key="1">
    <source>
        <dbReference type="SAM" id="Phobius"/>
    </source>
</evidence>
<organism evidence="2 3">
    <name type="scientific">Symbiodinium natans</name>
    <dbReference type="NCBI Taxonomy" id="878477"/>
    <lineage>
        <taxon>Eukaryota</taxon>
        <taxon>Sar</taxon>
        <taxon>Alveolata</taxon>
        <taxon>Dinophyceae</taxon>
        <taxon>Suessiales</taxon>
        <taxon>Symbiodiniaceae</taxon>
        <taxon>Symbiodinium</taxon>
    </lineage>
</organism>
<keyword evidence="1" id="KW-0812">Transmembrane</keyword>
<keyword evidence="1" id="KW-0472">Membrane</keyword>
<sequence length="108" mass="11588">MESHWRDCQFWDSSIPGWASSYVVAGICIVCAILAGMGQVTLPSQLFLIFACATCLAFGLGGAAFMMLHMSPGVDFAYSMIYYVYSSSAKLFDGQKRGMSRAAMTGAG</sequence>
<keyword evidence="1" id="KW-1133">Transmembrane helix</keyword>
<accession>A0A812L967</accession>
<gene>
    <name evidence="2" type="ORF">SNAT2548_LOCUS10838</name>
</gene>
<dbReference type="OrthoDB" id="419526at2759"/>
<evidence type="ECO:0000313" key="3">
    <source>
        <dbReference type="Proteomes" id="UP000604046"/>
    </source>
</evidence>
<dbReference type="AlphaFoldDB" id="A0A812L967"/>
<feature type="transmembrane region" description="Helical" evidence="1">
    <location>
        <begin position="15"/>
        <end position="35"/>
    </location>
</feature>
<comment type="caution">
    <text evidence="2">The sequence shown here is derived from an EMBL/GenBank/DDBJ whole genome shotgun (WGS) entry which is preliminary data.</text>
</comment>
<reference evidence="2" key="1">
    <citation type="submission" date="2021-02" db="EMBL/GenBank/DDBJ databases">
        <authorList>
            <person name="Dougan E. K."/>
            <person name="Rhodes N."/>
            <person name="Thang M."/>
            <person name="Chan C."/>
        </authorList>
    </citation>
    <scope>NUCLEOTIDE SEQUENCE</scope>
</reference>
<dbReference type="Proteomes" id="UP000604046">
    <property type="component" value="Unassembled WGS sequence"/>
</dbReference>
<keyword evidence="3" id="KW-1185">Reference proteome</keyword>
<evidence type="ECO:0000313" key="2">
    <source>
        <dbReference type="EMBL" id="CAE7240956.1"/>
    </source>
</evidence>
<feature type="transmembrane region" description="Helical" evidence="1">
    <location>
        <begin position="47"/>
        <end position="70"/>
    </location>
</feature>
<dbReference type="EMBL" id="CAJNDS010000924">
    <property type="protein sequence ID" value="CAE7240956.1"/>
    <property type="molecule type" value="Genomic_DNA"/>
</dbReference>